<dbReference type="EMBL" id="JBDJPC010000007">
    <property type="protein sequence ID" value="KAL1493583.1"/>
    <property type="molecule type" value="Genomic_DNA"/>
</dbReference>
<feature type="compositionally biased region" description="Basic residues" evidence="1">
    <location>
        <begin position="212"/>
        <end position="221"/>
    </location>
</feature>
<accession>A0ABD1EHZ6</accession>
<feature type="compositionally biased region" description="Polar residues" evidence="1">
    <location>
        <begin position="182"/>
        <end position="208"/>
    </location>
</feature>
<proteinExistence type="predicted"/>
<sequence length="221" mass="24592">MKTEDKTSHSSCTQEADADSQDAGTATNMATTAVNKPTKRAQEHTVGTTQTNKDGFRSPSGSRPPHKQRTHSLWRKLTTEKNHLPKKVILIDYSGHRTEITENTTTEVELGGATIPMDFLVNDASPYPVILGAQFMKETRPLINCDEESMTIKHKHGTAKIKIHGLEPDTRLDELDPEKTIHQQAPTETKIDSPSATQKSNAPSTKYYSQARPKRSHSTQY</sequence>
<dbReference type="Proteomes" id="UP001566132">
    <property type="component" value="Unassembled WGS sequence"/>
</dbReference>
<comment type="caution">
    <text evidence="2">The sequence shown here is derived from an EMBL/GenBank/DDBJ whole genome shotgun (WGS) entry which is preliminary data.</text>
</comment>
<feature type="compositionally biased region" description="Polar residues" evidence="1">
    <location>
        <begin position="22"/>
        <end position="35"/>
    </location>
</feature>
<feature type="region of interest" description="Disordered" evidence="1">
    <location>
        <begin position="1"/>
        <end position="71"/>
    </location>
</feature>
<dbReference type="InterPro" id="IPR021109">
    <property type="entry name" value="Peptidase_aspartic_dom_sf"/>
</dbReference>
<protein>
    <submittedName>
        <fullName evidence="2">Uncharacterized protein</fullName>
    </submittedName>
</protein>
<evidence type="ECO:0000313" key="3">
    <source>
        <dbReference type="Proteomes" id="UP001566132"/>
    </source>
</evidence>
<name>A0ABD1EHZ6_HYPHA</name>
<reference evidence="2 3" key="1">
    <citation type="submission" date="2024-05" db="EMBL/GenBank/DDBJ databases">
        <title>Genetic variation in Jamaican populations of the coffee berry borer (Hypothenemus hampei).</title>
        <authorList>
            <person name="Errbii M."/>
            <person name="Myrie A."/>
        </authorList>
    </citation>
    <scope>NUCLEOTIDE SEQUENCE [LARGE SCALE GENOMIC DNA]</scope>
    <source>
        <strain evidence="2">JA-Hopewell-2020-01-JO</strain>
        <tissue evidence="2">Whole body</tissue>
    </source>
</reference>
<organism evidence="2 3">
    <name type="scientific">Hypothenemus hampei</name>
    <name type="common">Coffee berry borer</name>
    <dbReference type="NCBI Taxonomy" id="57062"/>
    <lineage>
        <taxon>Eukaryota</taxon>
        <taxon>Metazoa</taxon>
        <taxon>Ecdysozoa</taxon>
        <taxon>Arthropoda</taxon>
        <taxon>Hexapoda</taxon>
        <taxon>Insecta</taxon>
        <taxon>Pterygota</taxon>
        <taxon>Neoptera</taxon>
        <taxon>Endopterygota</taxon>
        <taxon>Coleoptera</taxon>
        <taxon>Polyphaga</taxon>
        <taxon>Cucujiformia</taxon>
        <taxon>Curculionidae</taxon>
        <taxon>Scolytinae</taxon>
        <taxon>Hypothenemus</taxon>
    </lineage>
</organism>
<dbReference type="Gene3D" id="2.40.70.10">
    <property type="entry name" value="Acid Proteases"/>
    <property type="match status" value="1"/>
</dbReference>
<feature type="region of interest" description="Disordered" evidence="1">
    <location>
        <begin position="180"/>
        <end position="221"/>
    </location>
</feature>
<gene>
    <name evidence="2" type="ORF">ABEB36_009284</name>
</gene>
<evidence type="ECO:0000313" key="2">
    <source>
        <dbReference type="EMBL" id="KAL1493583.1"/>
    </source>
</evidence>
<evidence type="ECO:0000256" key="1">
    <source>
        <dbReference type="SAM" id="MobiDB-lite"/>
    </source>
</evidence>
<dbReference type="AlphaFoldDB" id="A0ABD1EHZ6"/>
<keyword evidence="3" id="KW-1185">Reference proteome</keyword>